<feature type="transmembrane region" description="Helical" evidence="2">
    <location>
        <begin position="171"/>
        <end position="193"/>
    </location>
</feature>
<evidence type="ECO:0000313" key="4">
    <source>
        <dbReference type="Proteomes" id="UP001385951"/>
    </source>
</evidence>
<dbReference type="EMBL" id="JASBNA010000064">
    <property type="protein sequence ID" value="KAK7678976.1"/>
    <property type="molecule type" value="Genomic_DNA"/>
</dbReference>
<keyword evidence="2" id="KW-0472">Membrane</keyword>
<evidence type="ECO:0000256" key="1">
    <source>
        <dbReference type="SAM" id="MobiDB-lite"/>
    </source>
</evidence>
<accession>A0AAW0FNL9</accession>
<keyword evidence="2" id="KW-1133">Transmembrane helix</keyword>
<keyword evidence="4" id="KW-1185">Reference proteome</keyword>
<feature type="region of interest" description="Disordered" evidence="1">
    <location>
        <begin position="496"/>
        <end position="528"/>
    </location>
</feature>
<gene>
    <name evidence="3" type="ORF">QCA50_017919</name>
</gene>
<feature type="region of interest" description="Disordered" evidence="1">
    <location>
        <begin position="320"/>
        <end position="349"/>
    </location>
</feature>
<dbReference type="Proteomes" id="UP001385951">
    <property type="component" value="Unassembled WGS sequence"/>
</dbReference>
<sequence length="528" mass="56048">MGFHKFRVGYAGAHHANANVRRDSSTCSTGGFYKSPSAGQTIQSGQFLNISWDTSCLTTDAIDIYLYNTAASSPRVHMWDNVNFGLGSYQTTLRAQWWNSSSNATLQLAIVPHSTPLFMATLPAGPLFTATYSADSDASGALSTSDTTAAIGQVEQVNNFDTHHGLAKGKIAAAVLVPLLVIIALVVGAYIKINRAKGKEQRKQWTESVDKRMSTISTDWKSMSPAGASAAIRNSMAVSGDGNRSSAFSFGAIRPISTVAVEGGQAGIGAKGMLTQSGIDTTTPQMSQLRAGLRNPVGSGGDRVSRVSFAADTRPSVESRRSIYSRNSKATSRAFHTGHVPPLPGRQDSDGIMSPTQTAGPLSLTPEEIHARMRDMDMESAPRPSVDEMMPALSLMRHGTEESGHDELLFQVPASPTLSPPPQALTMPNSSVVGMMPMQPMPANMMSPDDMLRAYAERRGVASPPPMNSPAVPAPAAARYDGNGMRVLYSPTTPDSAAAMLTEAERKSAAPTEASRYEDEDAYVGTAA</sequence>
<reference evidence="3 4" key="1">
    <citation type="submission" date="2022-09" db="EMBL/GenBank/DDBJ databases">
        <authorList>
            <person name="Palmer J.M."/>
        </authorList>
    </citation>
    <scope>NUCLEOTIDE SEQUENCE [LARGE SCALE GENOMIC DNA]</scope>
    <source>
        <strain evidence="3 4">DSM 7382</strain>
    </source>
</reference>
<name>A0AAW0FNL9_9APHY</name>
<evidence type="ECO:0000313" key="3">
    <source>
        <dbReference type="EMBL" id="KAK7678976.1"/>
    </source>
</evidence>
<feature type="compositionally biased region" description="Polar residues" evidence="1">
    <location>
        <begin position="322"/>
        <end position="331"/>
    </location>
</feature>
<keyword evidence="2" id="KW-0812">Transmembrane</keyword>
<evidence type="ECO:0000256" key="2">
    <source>
        <dbReference type="SAM" id="Phobius"/>
    </source>
</evidence>
<organism evidence="3 4">
    <name type="scientific">Cerrena zonata</name>
    <dbReference type="NCBI Taxonomy" id="2478898"/>
    <lineage>
        <taxon>Eukaryota</taxon>
        <taxon>Fungi</taxon>
        <taxon>Dikarya</taxon>
        <taxon>Basidiomycota</taxon>
        <taxon>Agaricomycotina</taxon>
        <taxon>Agaricomycetes</taxon>
        <taxon>Polyporales</taxon>
        <taxon>Cerrenaceae</taxon>
        <taxon>Cerrena</taxon>
    </lineage>
</organism>
<comment type="caution">
    <text evidence="3">The sequence shown here is derived from an EMBL/GenBank/DDBJ whole genome shotgun (WGS) entry which is preliminary data.</text>
</comment>
<proteinExistence type="predicted"/>
<dbReference type="AlphaFoldDB" id="A0AAW0FNL9"/>
<protein>
    <submittedName>
        <fullName evidence="3">Uncharacterized protein</fullName>
    </submittedName>
</protein>